<keyword evidence="2" id="KW-1185">Reference proteome</keyword>
<dbReference type="EMBL" id="FQZU01000030">
    <property type="protein sequence ID" value="SHK67571.1"/>
    <property type="molecule type" value="Genomic_DNA"/>
</dbReference>
<dbReference type="Proteomes" id="UP000183994">
    <property type="component" value="Unassembled WGS sequence"/>
</dbReference>
<accession>A0A1M6UEH9</accession>
<evidence type="ECO:0000313" key="1">
    <source>
        <dbReference type="EMBL" id="SHK67571.1"/>
    </source>
</evidence>
<evidence type="ECO:0000313" key="2">
    <source>
        <dbReference type="Proteomes" id="UP000183994"/>
    </source>
</evidence>
<dbReference type="RefSeq" id="WP_170868418.1">
    <property type="nucleotide sequence ID" value="NZ_FQZU01000030.1"/>
</dbReference>
<evidence type="ECO:0008006" key="3">
    <source>
        <dbReference type="Google" id="ProtNLM"/>
    </source>
</evidence>
<sequence length="54" mass="6131">MKQPKLVPLTLSVPEEIRSELRTMAAKKNLDHPDKVTSAAEIAREIILSYLKEQ</sequence>
<reference evidence="2" key="1">
    <citation type="submission" date="2016-11" db="EMBL/GenBank/DDBJ databases">
        <authorList>
            <person name="Varghese N."/>
            <person name="Submissions S."/>
        </authorList>
    </citation>
    <scope>NUCLEOTIDE SEQUENCE [LARGE SCALE GENOMIC DNA]</scope>
    <source>
        <strain evidence="2">DSM 16219</strain>
    </source>
</reference>
<protein>
    <recommendedName>
        <fullName evidence="3">Ribbon-helix-helix protein, copG family</fullName>
    </recommendedName>
</protein>
<name>A0A1M6UEH9_9BACT</name>
<dbReference type="STRING" id="1121393.SAMN02745216_03881"/>
<dbReference type="AlphaFoldDB" id="A0A1M6UEH9"/>
<gene>
    <name evidence="1" type="ORF">SAMN02745216_03881</name>
</gene>
<proteinExistence type="predicted"/>
<organism evidence="1 2">
    <name type="scientific">Desulfatibacillum alkenivorans DSM 16219</name>
    <dbReference type="NCBI Taxonomy" id="1121393"/>
    <lineage>
        <taxon>Bacteria</taxon>
        <taxon>Pseudomonadati</taxon>
        <taxon>Thermodesulfobacteriota</taxon>
        <taxon>Desulfobacteria</taxon>
        <taxon>Desulfobacterales</taxon>
        <taxon>Desulfatibacillaceae</taxon>
        <taxon>Desulfatibacillum</taxon>
    </lineage>
</organism>